<proteinExistence type="predicted"/>
<evidence type="ECO:0000313" key="2">
    <source>
        <dbReference type="Proteomes" id="UP000278673"/>
    </source>
</evidence>
<sequence length="175" mass="18099">MTAQPAPPPPDPPLRLLADRMALWGVGELSSEDLVDAAVAALLAGLDAPALRELAGVARREAPYEVPLLIPEVATQLGLDRPEPGPATEAAALAALAAMTVRGELAPAAFVFRAVDLAARDSALDRRLVHLAADYGYAEDFDVPVDALDAAALAEARRLAAAPPPDPVSRPAPPL</sequence>
<gene>
    <name evidence="1" type="ORF">EBN88_04070</name>
</gene>
<keyword evidence="2" id="KW-1185">Reference proteome</keyword>
<name>A0A3M2M684_9ACTN</name>
<dbReference type="Proteomes" id="UP000278673">
    <property type="component" value="Unassembled WGS sequence"/>
</dbReference>
<dbReference type="EMBL" id="RFFJ01000011">
    <property type="protein sequence ID" value="RMI44979.1"/>
    <property type="molecule type" value="Genomic_DNA"/>
</dbReference>
<reference evidence="1 2" key="1">
    <citation type="submission" date="2018-10" db="EMBL/GenBank/DDBJ databases">
        <title>Isolation, diversity and antifungal activity of actinobacteria from wheat.</title>
        <authorList>
            <person name="Han C."/>
        </authorList>
    </citation>
    <scope>NUCLEOTIDE SEQUENCE [LARGE SCALE GENOMIC DNA]</scope>
    <source>
        <strain evidence="1 2">NEAU-YY642</strain>
    </source>
</reference>
<evidence type="ECO:0000313" key="1">
    <source>
        <dbReference type="EMBL" id="RMI44979.1"/>
    </source>
</evidence>
<accession>A0A3M2M684</accession>
<dbReference type="AlphaFoldDB" id="A0A3M2M684"/>
<protein>
    <submittedName>
        <fullName evidence="1">Uncharacterized protein</fullName>
    </submittedName>
</protein>
<organism evidence="1 2">
    <name type="scientific">Streptomyces triticirhizae</name>
    <dbReference type="NCBI Taxonomy" id="2483353"/>
    <lineage>
        <taxon>Bacteria</taxon>
        <taxon>Bacillati</taxon>
        <taxon>Actinomycetota</taxon>
        <taxon>Actinomycetes</taxon>
        <taxon>Kitasatosporales</taxon>
        <taxon>Streptomycetaceae</taxon>
        <taxon>Streptomyces</taxon>
    </lineage>
</organism>
<comment type="caution">
    <text evidence="1">The sequence shown here is derived from an EMBL/GenBank/DDBJ whole genome shotgun (WGS) entry which is preliminary data.</text>
</comment>
<dbReference type="RefSeq" id="WP_122182398.1">
    <property type="nucleotide sequence ID" value="NZ_RFFJ01000011.1"/>
</dbReference>